<dbReference type="Proteomes" id="UP001151760">
    <property type="component" value="Unassembled WGS sequence"/>
</dbReference>
<evidence type="ECO:0000313" key="2">
    <source>
        <dbReference type="Proteomes" id="UP001151760"/>
    </source>
</evidence>
<proteinExistence type="predicted"/>
<name>A0ABQ5F2F7_9ASTR</name>
<reference evidence="1" key="1">
    <citation type="journal article" date="2022" name="Int. J. Mol. Sci.">
        <title>Draft Genome of Tanacetum Coccineum: Genomic Comparison of Closely Related Tanacetum-Family Plants.</title>
        <authorList>
            <person name="Yamashiro T."/>
            <person name="Shiraishi A."/>
            <person name="Nakayama K."/>
            <person name="Satake H."/>
        </authorList>
    </citation>
    <scope>NUCLEOTIDE SEQUENCE</scope>
</reference>
<organism evidence="1 2">
    <name type="scientific">Tanacetum coccineum</name>
    <dbReference type="NCBI Taxonomy" id="301880"/>
    <lineage>
        <taxon>Eukaryota</taxon>
        <taxon>Viridiplantae</taxon>
        <taxon>Streptophyta</taxon>
        <taxon>Embryophyta</taxon>
        <taxon>Tracheophyta</taxon>
        <taxon>Spermatophyta</taxon>
        <taxon>Magnoliopsida</taxon>
        <taxon>eudicotyledons</taxon>
        <taxon>Gunneridae</taxon>
        <taxon>Pentapetalae</taxon>
        <taxon>asterids</taxon>
        <taxon>campanulids</taxon>
        <taxon>Asterales</taxon>
        <taxon>Asteraceae</taxon>
        <taxon>Asteroideae</taxon>
        <taxon>Anthemideae</taxon>
        <taxon>Anthemidinae</taxon>
        <taxon>Tanacetum</taxon>
    </lineage>
</organism>
<accession>A0ABQ5F2F7</accession>
<evidence type="ECO:0000313" key="1">
    <source>
        <dbReference type="EMBL" id="GJT57263.1"/>
    </source>
</evidence>
<reference evidence="1" key="2">
    <citation type="submission" date="2022-01" db="EMBL/GenBank/DDBJ databases">
        <authorList>
            <person name="Yamashiro T."/>
            <person name="Shiraishi A."/>
            <person name="Satake H."/>
            <person name="Nakayama K."/>
        </authorList>
    </citation>
    <scope>NUCLEOTIDE SEQUENCE</scope>
</reference>
<comment type="caution">
    <text evidence="1">The sequence shown here is derived from an EMBL/GenBank/DDBJ whole genome shotgun (WGS) entry which is preliminary data.</text>
</comment>
<protein>
    <submittedName>
        <fullName evidence="1">Uncharacterized protein</fullName>
    </submittedName>
</protein>
<keyword evidence="2" id="KW-1185">Reference proteome</keyword>
<dbReference type="EMBL" id="BQNB010016916">
    <property type="protein sequence ID" value="GJT57263.1"/>
    <property type="molecule type" value="Genomic_DNA"/>
</dbReference>
<gene>
    <name evidence="1" type="ORF">Tco_0992317</name>
</gene>
<sequence length="177" mass="20468">MGSFISDSVELHVSSVDSPLIFNQEVGAETSTLNVAEENIEQVNAGKTTVETHSTFSEKLSRTGIDEKTSQSIVTMEFNYKWVGQALFGTLTPDIVALTLLYNMAGNWELLPETYWESLSKEILGAIIQRDIRRYYPKRYWEILPKEILGDTTQRDIRRYYPKRYWEILLKEIFPCT</sequence>